<dbReference type="KEGG" id="dal:Dalk_4990"/>
<evidence type="ECO:0000313" key="3">
    <source>
        <dbReference type="EMBL" id="ACL06661.1"/>
    </source>
</evidence>
<dbReference type="eggNOG" id="COG4576">
    <property type="taxonomic scope" value="Bacteria"/>
</dbReference>
<dbReference type="CDD" id="cd01614">
    <property type="entry name" value="EutN_CcmL"/>
    <property type="match status" value="1"/>
</dbReference>
<evidence type="ECO:0000256" key="1">
    <source>
        <dbReference type="ARBA" id="ARBA00024322"/>
    </source>
</evidence>
<evidence type="ECO:0000256" key="2">
    <source>
        <dbReference type="ARBA" id="ARBA00024446"/>
    </source>
</evidence>
<proteinExistence type="predicted"/>
<dbReference type="Proteomes" id="UP000000739">
    <property type="component" value="Chromosome"/>
</dbReference>
<dbReference type="SUPFAM" id="SSF159133">
    <property type="entry name" value="EutN/CcmL-like"/>
    <property type="match status" value="1"/>
</dbReference>
<dbReference type="InterPro" id="IPR004992">
    <property type="entry name" value="EutN_CcmL"/>
</dbReference>
<keyword evidence="4" id="KW-1185">Reference proteome</keyword>
<dbReference type="PANTHER" id="PTHR36539">
    <property type="entry name" value="ETHANOLAMINE UTILIZATION PROTEIN EUTN"/>
    <property type="match status" value="1"/>
</dbReference>
<comment type="subcellular location">
    <subcellularLocation>
        <location evidence="1">Bacterial microcompartment</location>
    </subcellularLocation>
</comment>
<gene>
    <name evidence="3" type="ordered locus">Dalk_4990</name>
</gene>
<accession>B8FDN0</accession>
<dbReference type="PROSITE" id="PS51932">
    <property type="entry name" value="BMV"/>
    <property type="match status" value="1"/>
</dbReference>
<dbReference type="AlphaFoldDB" id="B8FDN0"/>
<dbReference type="GO" id="GO:0031469">
    <property type="term" value="C:bacterial microcompartment"/>
    <property type="evidence" value="ECO:0007669"/>
    <property type="project" value="UniProtKB-SubCell"/>
</dbReference>
<protein>
    <submittedName>
        <fullName evidence="3">Ethanolamine utilization protein EutN/carboxysome structural protein Ccml</fullName>
    </submittedName>
</protein>
<name>B8FDN0_DESAL</name>
<reference evidence="3 4" key="1">
    <citation type="journal article" date="2012" name="Environ. Microbiol.">
        <title>The genome sequence of Desulfatibacillum alkenivorans AK-01: a blueprint for anaerobic alkane oxidation.</title>
        <authorList>
            <person name="Callaghan A.V."/>
            <person name="Morris B.E."/>
            <person name="Pereira I.A."/>
            <person name="McInerney M.J."/>
            <person name="Austin R.N."/>
            <person name="Groves J.T."/>
            <person name="Kukor J.J."/>
            <person name="Suflita J.M."/>
            <person name="Young L.Y."/>
            <person name="Zylstra G.J."/>
            <person name="Wawrik B."/>
        </authorList>
    </citation>
    <scope>NUCLEOTIDE SEQUENCE [LARGE SCALE GENOMIC DNA]</scope>
    <source>
        <strain evidence="3 4">AK-01</strain>
    </source>
</reference>
<organism evidence="3 4">
    <name type="scientific">Desulfatibacillum aliphaticivorans</name>
    <dbReference type="NCBI Taxonomy" id="218208"/>
    <lineage>
        <taxon>Bacteria</taxon>
        <taxon>Pseudomonadati</taxon>
        <taxon>Thermodesulfobacteriota</taxon>
        <taxon>Desulfobacteria</taxon>
        <taxon>Desulfobacterales</taxon>
        <taxon>Desulfatibacillaceae</taxon>
        <taxon>Desulfatibacillum</taxon>
    </lineage>
</organism>
<evidence type="ECO:0000313" key="4">
    <source>
        <dbReference type="Proteomes" id="UP000000739"/>
    </source>
</evidence>
<dbReference type="RefSeq" id="WP_015949698.1">
    <property type="nucleotide sequence ID" value="NC_011768.1"/>
</dbReference>
<dbReference type="Pfam" id="PF03319">
    <property type="entry name" value="EutN_CcmL"/>
    <property type="match status" value="1"/>
</dbReference>
<sequence length="89" mass="9003">MILGQVIGTVVATSKHELLVGSKILVVQAVKPDGTPIEGEQLVAVDTVGAGTGEHVIVTTGSNASKACETEKAPVDAAIIGIIDEIDVN</sequence>
<dbReference type="EMBL" id="CP001322">
    <property type="protein sequence ID" value="ACL06661.1"/>
    <property type="molecule type" value="Genomic_DNA"/>
</dbReference>
<dbReference type="HOGENOM" id="CLU_148498_2_2_7"/>
<dbReference type="Gene3D" id="2.40.50.220">
    <property type="entry name" value="EutN/Ccml"/>
    <property type="match status" value="1"/>
</dbReference>
<keyword evidence="2" id="KW-1283">Bacterial microcompartment</keyword>
<dbReference type="InterPro" id="IPR036677">
    <property type="entry name" value="EutN_CcmL_sf"/>
</dbReference>